<dbReference type="InterPro" id="IPR011009">
    <property type="entry name" value="Kinase-like_dom_sf"/>
</dbReference>
<comment type="caution">
    <text evidence="1">The sequence shown here is derived from an EMBL/GenBank/DDBJ whole genome shotgun (WGS) entry which is preliminary data.</text>
</comment>
<accession>A0AAN6N4K8</accession>
<organism evidence="1 2">
    <name type="scientific">Diplogelasinospora grovesii</name>
    <dbReference type="NCBI Taxonomy" id="303347"/>
    <lineage>
        <taxon>Eukaryota</taxon>
        <taxon>Fungi</taxon>
        <taxon>Dikarya</taxon>
        <taxon>Ascomycota</taxon>
        <taxon>Pezizomycotina</taxon>
        <taxon>Sordariomycetes</taxon>
        <taxon>Sordariomycetidae</taxon>
        <taxon>Sordariales</taxon>
        <taxon>Diplogelasinosporaceae</taxon>
        <taxon>Diplogelasinospora</taxon>
    </lineage>
</organism>
<dbReference type="Proteomes" id="UP001303473">
    <property type="component" value="Unassembled WGS sequence"/>
</dbReference>
<gene>
    <name evidence="1" type="ORF">QBC46DRAFT_226325</name>
</gene>
<sequence length="129" mass="14368">DDHGEPTIKRAALGDLDSALRVEGDEPIRTIWAPNNVMWRSPEMQTSSGVAKPSDVFSFGLVCIYALGGGPMLPLPEQVPSPEFAIIAGHFRYFGPLPEGLILRQVHPTWRDLLERVSKRVEDWMATED</sequence>
<feature type="non-terminal residue" evidence="1">
    <location>
        <position position="1"/>
    </location>
</feature>
<evidence type="ECO:0008006" key="3">
    <source>
        <dbReference type="Google" id="ProtNLM"/>
    </source>
</evidence>
<evidence type="ECO:0000313" key="1">
    <source>
        <dbReference type="EMBL" id="KAK3938456.1"/>
    </source>
</evidence>
<proteinExistence type="predicted"/>
<dbReference type="AlphaFoldDB" id="A0AAN6N4K8"/>
<keyword evidence="2" id="KW-1185">Reference proteome</keyword>
<protein>
    <recommendedName>
        <fullName evidence="3">Protein kinase domain-containing protein</fullName>
    </recommendedName>
</protein>
<name>A0AAN6N4K8_9PEZI</name>
<reference evidence="2" key="1">
    <citation type="journal article" date="2023" name="Mol. Phylogenet. Evol.">
        <title>Genome-scale phylogeny and comparative genomics of the fungal order Sordariales.</title>
        <authorList>
            <person name="Hensen N."/>
            <person name="Bonometti L."/>
            <person name="Westerberg I."/>
            <person name="Brannstrom I.O."/>
            <person name="Guillou S."/>
            <person name="Cros-Aarteil S."/>
            <person name="Calhoun S."/>
            <person name="Haridas S."/>
            <person name="Kuo A."/>
            <person name="Mondo S."/>
            <person name="Pangilinan J."/>
            <person name="Riley R."/>
            <person name="LaButti K."/>
            <person name="Andreopoulos B."/>
            <person name="Lipzen A."/>
            <person name="Chen C."/>
            <person name="Yan M."/>
            <person name="Daum C."/>
            <person name="Ng V."/>
            <person name="Clum A."/>
            <person name="Steindorff A."/>
            <person name="Ohm R.A."/>
            <person name="Martin F."/>
            <person name="Silar P."/>
            <person name="Natvig D.O."/>
            <person name="Lalanne C."/>
            <person name="Gautier V."/>
            <person name="Ament-Velasquez S.L."/>
            <person name="Kruys A."/>
            <person name="Hutchinson M.I."/>
            <person name="Powell A.J."/>
            <person name="Barry K."/>
            <person name="Miller A.N."/>
            <person name="Grigoriev I.V."/>
            <person name="Debuchy R."/>
            <person name="Gladieux P."/>
            <person name="Hiltunen Thoren M."/>
            <person name="Johannesson H."/>
        </authorList>
    </citation>
    <scope>NUCLEOTIDE SEQUENCE [LARGE SCALE GENOMIC DNA]</scope>
    <source>
        <strain evidence="2">CBS 340.73</strain>
    </source>
</reference>
<evidence type="ECO:0000313" key="2">
    <source>
        <dbReference type="Proteomes" id="UP001303473"/>
    </source>
</evidence>
<dbReference type="EMBL" id="MU853829">
    <property type="protein sequence ID" value="KAK3938456.1"/>
    <property type="molecule type" value="Genomic_DNA"/>
</dbReference>
<feature type="non-terminal residue" evidence="1">
    <location>
        <position position="129"/>
    </location>
</feature>
<dbReference type="Gene3D" id="1.10.510.10">
    <property type="entry name" value="Transferase(Phosphotransferase) domain 1"/>
    <property type="match status" value="1"/>
</dbReference>
<dbReference type="SUPFAM" id="SSF56112">
    <property type="entry name" value="Protein kinase-like (PK-like)"/>
    <property type="match status" value="1"/>
</dbReference>